<keyword evidence="7" id="KW-1185">Reference proteome</keyword>
<proteinExistence type="inferred from homology"/>
<accession>A0A1T4WF97</accession>
<dbReference type="GO" id="GO:0020037">
    <property type="term" value="F:heme binding"/>
    <property type="evidence" value="ECO:0007669"/>
    <property type="project" value="InterPro"/>
</dbReference>
<keyword evidence="1" id="KW-0813">Transport</keyword>
<organism evidence="6 7">
    <name type="scientific">Thiothrix eikelboomii</name>
    <dbReference type="NCBI Taxonomy" id="92487"/>
    <lineage>
        <taxon>Bacteria</taxon>
        <taxon>Pseudomonadati</taxon>
        <taxon>Pseudomonadota</taxon>
        <taxon>Gammaproteobacteria</taxon>
        <taxon>Thiotrichales</taxon>
        <taxon>Thiotrichaceae</taxon>
        <taxon>Thiothrix</taxon>
    </lineage>
</organism>
<evidence type="ECO:0000256" key="5">
    <source>
        <dbReference type="ARBA" id="ARBA00034496"/>
    </source>
</evidence>
<dbReference type="PANTHER" id="PTHR47366:SF1">
    <property type="entry name" value="TWO-ON-TWO HEMOGLOBIN-3"/>
    <property type="match status" value="1"/>
</dbReference>
<evidence type="ECO:0000256" key="4">
    <source>
        <dbReference type="ARBA" id="ARBA00023004"/>
    </source>
</evidence>
<evidence type="ECO:0000256" key="1">
    <source>
        <dbReference type="ARBA" id="ARBA00022448"/>
    </source>
</evidence>
<dbReference type="RefSeq" id="WP_078922076.1">
    <property type="nucleotide sequence ID" value="NZ_FUYB01000005.1"/>
</dbReference>
<dbReference type="SUPFAM" id="SSF46458">
    <property type="entry name" value="Globin-like"/>
    <property type="match status" value="1"/>
</dbReference>
<dbReference type="Proteomes" id="UP000190460">
    <property type="component" value="Unassembled WGS sequence"/>
</dbReference>
<dbReference type="CDD" id="cd14773">
    <property type="entry name" value="TrHb2_PhHbO-like_O"/>
    <property type="match status" value="1"/>
</dbReference>
<name>A0A1T4WF97_9GAMM</name>
<reference evidence="6 7" key="1">
    <citation type="submission" date="2017-02" db="EMBL/GenBank/DDBJ databases">
        <authorList>
            <person name="Peterson S.W."/>
        </authorList>
    </citation>
    <scope>NUCLEOTIDE SEQUENCE [LARGE SCALE GENOMIC DNA]</scope>
    <source>
        <strain evidence="6 7">ATCC 49788</strain>
    </source>
</reference>
<keyword evidence="2" id="KW-0349">Heme</keyword>
<dbReference type="InterPro" id="IPR012292">
    <property type="entry name" value="Globin/Proto"/>
</dbReference>
<dbReference type="GO" id="GO:0005344">
    <property type="term" value="F:oxygen carrier activity"/>
    <property type="evidence" value="ECO:0007669"/>
    <property type="project" value="InterPro"/>
</dbReference>
<dbReference type="GO" id="GO:0046872">
    <property type="term" value="F:metal ion binding"/>
    <property type="evidence" value="ECO:0007669"/>
    <property type="project" value="UniProtKB-KW"/>
</dbReference>
<dbReference type="PANTHER" id="PTHR47366">
    <property type="entry name" value="TWO-ON-TWO HEMOGLOBIN-3"/>
    <property type="match status" value="1"/>
</dbReference>
<dbReference type="AlphaFoldDB" id="A0A1T4WF97"/>
<keyword evidence="3" id="KW-0479">Metal-binding</keyword>
<evidence type="ECO:0000313" key="6">
    <source>
        <dbReference type="EMBL" id="SKA76016.1"/>
    </source>
</evidence>
<dbReference type="InterPro" id="IPR001486">
    <property type="entry name" value="Hemoglobin_trunc"/>
</dbReference>
<dbReference type="InterPro" id="IPR044203">
    <property type="entry name" value="GlbO/GLB3-like"/>
</dbReference>
<evidence type="ECO:0000256" key="2">
    <source>
        <dbReference type="ARBA" id="ARBA00022617"/>
    </source>
</evidence>
<protein>
    <submittedName>
        <fullName evidence="6">Hemoglobin</fullName>
    </submittedName>
</protein>
<dbReference type="EMBL" id="FUYB01000005">
    <property type="protein sequence ID" value="SKA76016.1"/>
    <property type="molecule type" value="Genomic_DNA"/>
</dbReference>
<evidence type="ECO:0000313" key="7">
    <source>
        <dbReference type="Proteomes" id="UP000190460"/>
    </source>
</evidence>
<dbReference type="Pfam" id="PF01152">
    <property type="entry name" value="Bac_globin"/>
    <property type="match status" value="1"/>
</dbReference>
<dbReference type="Gene3D" id="1.10.490.10">
    <property type="entry name" value="Globins"/>
    <property type="match status" value="1"/>
</dbReference>
<dbReference type="OrthoDB" id="9790913at2"/>
<gene>
    <name evidence="6" type="ORF">SAMN02745130_01614</name>
</gene>
<keyword evidence="4" id="KW-0408">Iron</keyword>
<comment type="similarity">
    <text evidence="5">Belongs to the truncated hemoglobin family. Group II subfamily.</text>
</comment>
<sequence>MTDLINPHYDLIGGETGLRQLVDRFYDLMDTQPETWELRKLHPQDLQSSRNKLFMFLSGWLGGPPLYENIYGHPRLRARHLPFPIDSNMRDQWLMCMNQAIDEQITDLPLNRALKMAFARTADHMRNREDA</sequence>
<dbReference type="GO" id="GO:0019825">
    <property type="term" value="F:oxygen binding"/>
    <property type="evidence" value="ECO:0007669"/>
    <property type="project" value="InterPro"/>
</dbReference>
<evidence type="ECO:0000256" key="3">
    <source>
        <dbReference type="ARBA" id="ARBA00022723"/>
    </source>
</evidence>
<dbReference type="STRING" id="92487.SAMN02745130_01614"/>
<dbReference type="InterPro" id="IPR009050">
    <property type="entry name" value="Globin-like_sf"/>
</dbReference>